<comment type="similarity">
    <text evidence="3">Belongs to the CoaE family.</text>
</comment>
<feature type="binding site" evidence="3">
    <location>
        <begin position="11"/>
        <end position="16"/>
    </location>
    <ligand>
        <name>ATP</name>
        <dbReference type="ChEBI" id="CHEBI:30616"/>
    </ligand>
</feature>
<comment type="function">
    <text evidence="3">Catalyzes the phosphorylation of the 3'-hydroxyl group of dephosphocoenzyme A to form coenzyme A.</text>
</comment>
<keyword evidence="1 3" id="KW-0547">Nucleotide-binding</keyword>
<protein>
    <recommendedName>
        <fullName evidence="3 4">Dephospho-CoA kinase</fullName>
        <ecNumber evidence="3 4">2.7.1.24</ecNumber>
    </recommendedName>
    <alternativeName>
        <fullName evidence="3">Dephosphocoenzyme A kinase</fullName>
    </alternativeName>
</protein>
<dbReference type="RefSeq" id="WP_248705670.1">
    <property type="nucleotide sequence ID" value="NZ_CAKOET010000001.1"/>
</dbReference>
<keyword evidence="3 5" id="KW-0808">Transferase</keyword>
<sequence>MKVIGLTGGIASGKSSVSALFKQNGLPIVDADRVAREVVEPGTTTLEKMKLAFGPHIIDNGVLNRAALGKVVFSDRTALNQLNEIIQPVIASAIEDKLAFWRLQNVPIVIVDVPLLFERGYDQKDFFDKIVVVTIDPKQQLQRLMERDHLDEIQARQRMASQLDLNQKVQRADYVINNNGDSEHLQEQVLALIKQIKE</sequence>
<evidence type="ECO:0000313" key="5">
    <source>
        <dbReference type="EMBL" id="CAH1850828.1"/>
    </source>
</evidence>
<reference evidence="5" key="1">
    <citation type="submission" date="2022-03" db="EMBL/GenBank/DDBJ databases">
        <authorList>
            <person name="Hettiarachchi G."/>
        </authorList>
    </citation>
    <scope>NUCLEOTIDE SEQUENCE</scope>
    <source>
        <strain evidence="5">LMG 32447</strain>
    </source>
</reference>
<dbReference type="Gene3D" id="3.40.50.300">
    <property type="entry name" value="P-loop containing nucleotide triphosphate hydrolases"/>
    <property type="match status" value="1"/>
</dbReference>
<keyword evidence="6" id="KW-1185">Reference proteome</keyword>
<dbReference type="PROSITE" id="PS51219">
    <property type="entry name" value="DPCK"/>
    <property type="match status" value="1"/>
</dbReference>
<dbReference type="PANTHER" id="PTHR10695:SF46">
    <property type="entry name" value="BIFUNCTIONAL COENZYME A SYNTHASE-RELATED"/>
    <property type="match status" value="1"/>
</dbReference>
<dbReference type="EC" id="2.7.1.24" evidence="3 4"/>
<evidence type="ECO:0000256" key="1">
    <source>
        <dbReference type="ARBA" id="ARBA00022741"/>
    </source>
</evidence>
<dbReference type="SUPFAM" id="SSF52540">
    <property type="entry name" value="P-loop containing nucleoside triphosphate hydrolases"/>
    <property type="match status" value="1"/>
</dbReference>
<dbReference type="HAMAP" id="MF_00376">
    <property type="entry name" value="Dephospho_CoA_kinase"/>
    <property type="match status" value="1"/>
</dbReference>
<dbReference type="InterPro" id="IPR027417">
    <property type="entry name" value="P-loop_NTPase"/>
</dbReference>
<keyword evidence="2 3" id="KW-0067">ATP-binding</keyword>
<dbReference type="CDD" id="cd02022">
    <property type="entry name" value="DPCK"/>
    <property type="match status" value="1"/>
</dbReference>
<dbReference type="NCBIfam" id="TIGR00152">
    <property type="entry name" value="dephospho-CoA kinase"/>
    <property type="match status" value="1"/>
</dbReference>
<comment type="subcellular location">
    <subcellularLocation>
        <location evidence="3">Cytoplasm</location>
    </subcellularLocation>
</comment>
<dbReference type="Proteomes" id="UP000838102">
    <property type="component" value="Unassembled WGS sequence"/>
</dbReference>
<dbReference type="PANTHER" id="PTHR10695">
    <property type="entry name" value="DEPHOSPHO-COA KINASE-RELATED"/>
    <property type="match status" value="1"/>
</dbReference>
<dbReference type="GO" id="GO:0004140">
    <property type="term" value="F:dephospho-CoA kinase activity"/>
    <property type="evidence" value="ECO:0007669"/>
    <property type="project" value="UniProtKB-EC"/>
</dbReference>
<organism evidence="5 6">
    <name type="scientific">Convivina praedatoris</name>
    <dbReference type="NCBI Taxonomy" id="2880963"/>
    <lineage>
        <taxon>Bacteria</taxon>
        <taxon>Bacillati</taxon>
        <taxon>Bacillota</taxon>
        <taxon>Bacilli</taxon>
        <taxon>Lactobacillales</taxon>
        <taxon>Lactobacillaceae</taxon>
        <taxon>Convivina</taxon>
    </lineage>
</organism>
<proteinExistence type="inferred from homology"/>
<gene>
    <name evidence="3 5" type="primary">coaE</name>
    <name evidence="5" type="ORF">LMG032447_00212</name>
</gene>
<comment type="caution">
    <text evidence="5">The sequence shown here is derived from an EMBL/GenBank/DDBJ whole genome shotgun (WGS) entry which is preliminary data.</text>
</comment>
<keyword evidence="3" id="KW-0173">Coenzyme A biosynthesis</keyword>
<keyword evidence="3 5" id="KW-0418">Kinase</keyword>
<dbReference type="Pfam" id="PF01121">
    <property type="entry name" value="CoaE"/>
    <property type="match status" value="1"/>
</dbReference>
<dbReference type="InterPro" id="IPR001977">
    <property type="entry name" value="Depp_CoAkinase"/>
</dbReference>
<comment type="pathway">
    <text evidence="3">Cofactor biosynthesis; coenzyme A biosynthesis; CoA from (R)-pantothenate: step 5/5.</text>
</comment>
<name>A0ABM9D054_9LACO</name>
<dbReference type="EMBL" id="CAKOEU010000001">
    <property type="protein sequence ID" value="CAH1850828.1"/>
    <property type="molecule type" value="Genomic_DNA"/>
</dbReference>
<comment type="catalytic activity">
    <reaction evidence="3">
        <text>3'-dephospho-CoA + ATP = ADP + CoA + H(+)</text>
        <dbReference type="Rhea" id="RHEA:18245"/>
        <dbReference type="ChEBI" id="CHEBI:15378"/>
        <dbReference type="ChEBI" id="CHEBI:30616"/>
        <dbReference type="ChEBI" id="CHEBI:57287"/>
        <dbReference type="ChEBI" id="CHEBI:57328"/>
        <dbReference type="ChEBI" id="CHEBI:456216"/>
        <dbReference type="EC" id="2.7.1.24"/>
    </reaction>
</comment>
<evidence type="ECO:0000313" key="6">
    <source>
        <dbReference type="Proteomes" id="UP000838102"/>
    </source>
</evidence>
<evidence type="ECO:0000256" key="3">
    <source>
        <dbReference type="HAMAP-Rule" id="MF_00376"/>
    </source>
</evidence>
<evidence type="ECO:0000256" key="2">
    <source>
        <dbReference type="ARBA" id="ARBA00022840"/>
    </source>
</evidence>
<accession>A0ABM9D054</accession>
<keyword evidence="3" id="KW-0963">Cytoplasm</keyword>
<evidence type="ECO:0000256" key="4">
    <source>
        <dbReference type="NCBIfam" id="TIGR00152"/>
    </source>
</evidence>